<accession>A0A1B0ZTK8</accession>
<keyword evidence="2" id="KW-1185">Reference proteome</keyword>
<dbReference type="AlphaFoldDB" id="A0A1B0ZTK8"/>
<name>A0A1B0ZTK8_9RHOB</name>
<protein>
    <submittedName>
        <fullName evidence="1">Uncharacterized protein</fullName>
    </submittedName>
</protein>
<evidence type="ECO:0000313" key="2">
    <source>
        <dbReference type="Proteomes" id="UP000092565"/>
    </source>
</evidence>
<proteinExistence type="predicted"/>
<dbReference type="Proteomes" id="UP000092565">
    <property type="component" value="Chromosome"/>
</dbReference>
<evidence type="ECO:0000313" key="1">
    <source>
        <dbReference type="EMBL" id="ANP37543.1"/>
    </source>
</evidence>
<sequence length="41" mass="4648">MSCAGSADFRMYMKLSIAVARGLGLDIRETEHAKLLLFRKF</sequence>
<organism evidence="1 2">
    <name type="scientific">Phaeobacter gallaeciensis</name>
    <dbReference type="NCBI Taxonomy" id="60890"/>
    <lineage>
        <taxon>Bacteria</taxon>
        <taxon>Pseudomonadati</taxon>
        <taxon>Pseudomonadota</taxon>
        <taxon>Alphaproteobacteria</taxon>
        <taxon>Rhodobacterales</taxon>
        <taxon>Roseobacteraceae</taxon>
        <taxon>Phaeobacter</taxon>
    </lineage>
</organism>
<dbReference type="EMBL" id="CP015124">
    <property type="protein sequence ID" value="ANP37543.1"/>
    <property type="molecule type" value="Genomic_DNA"/>
</dbReference>
<reference evidence="1 2" key="1">
    <citation type="submission" date="2016-04" db="EMBL/GenBank/DDBJ databases">
        <authorList>
            <person name="Evans L.H."/>
            <person name="Alamgir A."/>
            <person name="Owens N."/>
            <person name="Weber N.D."/>
            <person name="Virtaneva K."/>
            <person name="Barbian K."/>
            <person name="Babar A."/>
            <person name="Rosenke K."/>
        </authorList>
    </citation>
    <scope>NUCLEOTIDE SEQUENCE [LARGE SCALE GENOMIC DNA]</scope>
    <source>
        <strain evidence="1 2">JL2886</strain>
    </source>
</reference>
<gene>
    <name evidence="1" type="ORF">JL2886_02655</name>
</gene>